<keyword evidence="2" id="KW-1133">Transmembrane helix</keyword>
<evidence type="ECO:0000256" key="1">
    <source>
        <dbReference type="SAM" id="MobiDB-lite"/>
    </source>
</evidence>
<keyword evidence="2" id="KW-0812">Transmembrane</keyword>
<evidence type="ECO:0000256" key="2">
    <source>
        <dbReference type="SAM" id="Phobius"/>
    </source>
</evidence>
<feature type="compositionally biased region" description="Acidic residues" evidence="1">
    <location>
        <begin position="33"/>
        <end position="44"/>
    </location>
</feature>
<evidence type="ECO:0000313" key="3">
    <source>
        <dbReference type="EMBL" id="CBK25495.2"/>
    </source>
</evidence>
<gene>
    <name evidence="3" type="ORF">GSBLH_T00005091001</name>
</gene>
<dbReference type="EMBL" id="FN668691">
    <property type="protein sequence ID" value="CBK25495.2"/>
    <property type="molecule type" value="Genomic_DNA"/>
</dbReference>
<dbReference type="OMA" id="IWIDASA"/>
<dbReference type="GeneID" id="24922072"/>
<keyword evidence="2" id="KW-0472">Membrane</keyword>
<dbReference type="AlphaFoldDB" id="D8MBQ6"/>
<feature type="region of interest" description="Disordered" evidence="1">
    <location>
        <begin position="33"/>
        <end position="56"/>
    </location>
</feature>
<keyword evidence="4" id="KW-1185">Reference proteome</keyword>
<dbReference type="InParanoid" id="D8MBQ6"/>
<protein>
    <submittedName>
        <fullName evidence="3">Uncharacterized protein</fullName>
    </submittedName>
</protein>
<proteinExistence type="predicted"/>
<reference evidence="3" key="1">
    <citation type="submission" date="2010-02" db="EMBL/GenBank/DDBJ databases">
        <title>Sequencing and annotation of the Blastocystis hominis genome.</title>
        <authorList>
            <person name="Wincker P."/>
        </authorList>
    </citation>
    <scope>NUCLEOTIDE SEQUENCE</scope>
    <source>
        <strain evidence="3">Singapore isolate B</strain>
    </source>
</reference>
<sequence length="287" mass="33302">MDSKLEKILLLAGGTAVIGAAVWWVWNKYFEDDSDDDEEEDEETQPQVSEEPKQEYPNLPVSKELMIKLYSEISEGVELVMLQLAKYEEQLSTNPAYSPEMVAKEMNNKFTLMLDTLENEAYKRYNVSKDDANASYQILQNDRDFKRATYRLRSIFAMLNGEQPEAPDLPEFMTMELTMKICEEIVGKSAATMSEVMEEKQKELGAASIPDLAKQMETNEELQQSIMESYMQKLDVQRQEILKKYKIDKAILQIAMMVYQNDPTFQKAFMEITQKQQEELRRIGVQM</sequence>
<accession>D8MBQ6</accession>
<feature type="transmembrane region" description="Helical" evidence="2">
    <location>
        <begin position="7"/>
        <end position="26"/>
    </location>
</feature>
<evidence type="ECO:0000313" key="4">
    <source>
        <dbReference type="Proteomes" id="UP000008312"/>
    </source>
</evidence>
<dbReference type="OrthoDB" id="199637at2759"/>
<dbReference type="Proteomes" id="UP000008312">
    <property type="component" value="Unassembled WGS sequence"/>
</dbReference>
<dbReference type="RefSeq" id="XP_012899543.1">
    <property type="nucleotide sequence ID" value="XM_013044089.1"/>
</dbReference>
<name>D8MBQ6_BLAHO</name>
<organism evidence="3">
    <name type="scientific">Blastocystis hominis</name>
    <dbReference type="NCBI Taxonomy" id="12968"/>
    <lineage>
        <taxon>Eukaryota</taxon>
        <taxon>Sar</taxon>
        <taxon>Stramenopiles</taxon>
        <taxon>Bigyra</taxon>
        <taxon>Opalozoa</taxon>
        <taxon>Opalinata</taxon>
        <taxon>Blastocystidae</taxon>
        <taxon>Blastocystis</taxon>
    </lineage>
</organism>